<dbReference type="OrthoDB" id="7875801at2"/>
<dbReference type="RefSeq" id="WP_092064916.1">
    <property type="nucleotide sequence ID" value="NZ_FOJU01000003.1"/>
</dbReference>
<organism evidence="2 3">
    <name type="scientific">Poseidonocella pacifica</name>
    <dbReference type="NCBI Taxonomy" id="871651"/>
    <lineage>
        <taxon>Bacteria</taxon>
        <taxon>Pseudomonadati</taxon>
        <taxon>Pseudomonadota</taxon>
        <taxon>Alphaproteobacteria</taxon>
        <taxon>Rhodobacterales</taxon>
        <taxon>Roseobacteraceae</taxon>
        <taxon>Poseidonocella</taxon>
    </lineage>
</organism>
<dbReference type="EMBL" id="FOJU01000003">
    <property type="protein sequence ID" value="SFB01312.1"/>
    <property type="molecule type" value="Genomic_DNA"/>
</dbReference>
<dbReference type="STRING" id="871651.SAMN05421688_2371"/>
<evidence type="ECO:0000313" key="3">
    <source>
        <dbReference type="Proteomes" id="UP000198796"/>
    </source>
</evidence>
<evidence type="ECO:0000256" key="1">
    <source>
        <dbReference type="SAM" id="Phobius"/>
    </source>
</evidence>
<keyword evidence="1" id="KW-0812">Transmembrane</keyword>
<proteinExistence type="predicted"/>
<evidence type="ECO:0000313" key="2">
    <source>
        <dbReference type="EMBL" id="SFB01312.1"/>
    </source>
</evidence>
<sequence length="74" mass="7877">MRAELALVLGVVFAALSLPVLLNALVERRAPQVSTALFFAGAGLMGWALWSKPALRDLHLASEAVIDVIARVLP</sequence>
<reference evidence="2 3" key="1">
    <citation type="submission" date="2016-10" db="EMBL/GenBank/DDBJ databases">
        <authorList>
            <person name="de Groot N.N."/>
        </authorList>
    </citation>
    <scope>NUCLEOTIDE SEQUENCE [LARGE SCALE GENOMIC DNA]</scope>
    <source>
        <strain evidence="2 3">DSM 29316</strain>
    </source>
</reference>
<keyword evidence="1" id="KW-1133">Transmembrane helix</keyword>
<dbReference type="AlphaFoldDB" id="A0A1I0XJX3"/>
<name>A0A1I0XJX3_9RHOB</name>
<gene>
    <name evidence="2" type="ORF">SAMN05421688_2371</name>
</gene>
<dbReference type="Proteomes" id="UP000198796">
    <property type="component" value="Unassembled WGS sequence"/>
</dbReference>
<keyword evidence="3" id="KW-1185">Reference proteome</keyword>
<feature type="transmembrane region" description="Helical" evidence="1">
    <location>
        <begin position="34"/>
        <end position="50"/>
    </location>
</feature>
<protein>
    <submittedName>
        <fullName evidence="2">Uncharacterized protein</fullName>
    </submittedName>
</protein>
<keyword evidence="1" id="KW-0472">Membrane</keyword>
<accession>A0A1I0XJX3</accession>